<keyword evidence="2" id="KW-1185">Reference proteome</keyword>
<dbReference type="EMBL" id="JAIWYP010000011">
    <property type="protein sequence ID" value="KAH3739975.1"/>
    <property type="molecule type" value="Genomic_DNA"/>
</dbReference>
<reference evidence="1" key="1">
    <citation type="journal article" date="2019" name="bioRxiv">
        <title>The Genome of the Zebra Mussel, Dreissena polymorpha: A Resource for Invasive Species Research.</title>
        <authorList>
            <person name="McCartney M.A."/>
            <person name="Auch B."/>
            <person name="Kono T."/>
            <person name="Mallez S."/>
            <person name="Zhang Y."/>
            <person name="Obille A."/>
            <person name="Becker A."/>
            <person name="Abrahante J.E."/>
            <person name="Garbe J."/>
            <person name="Badalamenti J.P."/>
            <person name="Herman A."/>
            <person name="Mangelson H."/>
            <person name="Liachko I."/>
            <person name="Sullivan S."/>
            <person name="Sone E.D."/>
            <person name="Koren S."/>
            <person name="Silverstein K.A.T."/>
            <person name="Beckman K.B."/>
            <person name="Gohl D.M."/>
        </authorList>
    </citation>
    <scope>NUCLEOTIDE SEQUENCE</scope>
    <source>
        <strain evidence="1">Duluth1</strain>
        <tissue evidence="1">Whole animal</tissue>
    </source>
</reference>
<protein>
    <submittedName>
        <fullName evidence="1">Uncharacterized protein</fullName>
    </submittedName>
</protein>
<name>A0A9D4HYE3_DREPO</name>
<dbReference type="Proteomes" id="UP000828390">
    <property type="component" value="Unassembled WGS sequence"/>
</dbReference>
<organism evidence="1 2">
    <name type="scientific">Dreissena polymorpha</name>
    <name type="common">Zebra mussel</name>
    <name type="synonym">Mytilus polymorpha</name>
    <dbReference type="NCBI Taxonomy" id="45954"/>
    <lineage>
        <taxon>Eukaryota</taxon>
        <taxon>Metazoa</taxon>
        <taxon>Spiralia</taxon>
        <taxon>Lophotrochozoa</taxon>
        <taxon>Mollusca</taxon>
        <taxon>Bivalvia</taxon>
        <taxon>Autobranchia</taxon>
        <taxon>Heteroconchia</taxon>
        <taxon>Euheterodonta</taxon>
        <taxon>Imparidentia</taxon>
        <taxon>Neoheterodontei</taxon>
        <taxon>Myida</taxon>
        <taxon>Dreissenoidea</taxon>
        <taxon>Dreissenidae</taxon>
        <taxon>Dreissena</taxon>
    </lineage>
</organism>
<gene>
    <name evidence="1" type="ORF">DPMN_046667</name>
</gene>
<sequence>MHAIVAPTEAAEKVFDNCITSKKVDGGPNEKAEMFEVKYNFEFLDDLYSITHWKEKKKRKRGEPSELKSYYTY</sequence>
<reference evidence="1" key="2">
    <citation type="submission" date="2020-11" db="EMBL/GenBank/DDBJ databases">
        <authorList>
            <person name="McCartney M.A."/>
            <person name="Auch B."/>
            <person name="Kono T."/>
            <person name="Mallez S."/>
            <person name="Becker A."/>
            <person name="Gohl D.M."/>
            <person name="Silverstein K.A.T."/>
            <person name="Koren S."/>
            <person name="Bechman K.B."/>
            <person name="Herman A."/>
            <person name="Abrahante J.E."/>
            <person name="Garbe J."/>
        </authorList>
    </citation>
    <scope>NUCLEOTIDE SEQUENCE</scope>
    <source>
        <strain evidence="1">Duluth1</strain>
        <tissue evidence="1">Whole animal</tissue>
    </source>
</reference>
<evidence type="ECO:0000313" key="2">
    <source>
        <dbReference type="Proteomes" id="UP000828390"/>
    </source>
</evidence>
<dbReference type="AlphaFoldDB" id="A0A9D4HYE3"/>
<comment type="caution">
    <text evidence="1">The sequence shown here is derived from an EMBL/GenBank/DDBJ whole genome shotgun (WGS) entry which is preliminary data.</text>
</comment>
<evidence type="ECO:0000313" key="1">
    <source>
        <dbReference type="EMBL" id="KAH3739975.1"/>
    </source>
</evidence>
<accession>A0A9D4HYE3</accession>
<proteinExistence type="predicted"/>